<dbReference type="Gene3D" id="3.30.70.1290">
    <property type="entry name" value="Transposase IS200-like"/>
    <property type="match status" value="1"/>
</dbReference>
<dbReference type="SMART" id="SM01321">
    <property type="entry name" value="Y1_Tnp"/>
    <property type="match status" value="1"/>
</dbReference>
<evidence type="ECO:0000259" key="2">
    <source>
        <dbReference type="SMART" id="SM01321"/>
    </source>
</evidence>
<evidence type="ECO:0000313" key="4">
    <source>
        <dbReference type="Proteomes" id="UP000228767"/>
    </source>
</evidence>
<organism evidence="3 4">
    <name type="scientific">Candidatus Vogelbacteria bacterium CG10_big_fil_rev_8_21_14_0_10_51_16</name>
    <dbReference type="NCBI Taxonomy" id="1975045"/>
    <lineage>
        <taxon>Bacteria</taxon>
        <taxon>Candidatus Vogeliibacteriota</taxon>
    </lineage>
</organism>
<evidence type="ECO:0000313" key="3">
    <source>
        <dbReference type="EMBL" id="PIR44989.1"/>
    </source>
</evidence>
<protein>
    <recommendedName>
        <fullName evidence="2">Transposase IS200-like domain-containing protein</fullName>
    </recommendedName>
</protein>
<dbReference type="EMBL" id="PCYI01000013">
    <property type="protein sequence ID" value="PIR44989.1"/>
    <property type="molecule type" value="Genomic_DNA"/>
</dbReference>
<sequence length="180" mass="21081">LYVYEIMPNHWHLVVSPRRDGDLARFVGWLTLTHTQRYHVHKGTTGYGHLYQGRYKSFVVEGDAYFYRVCRYVERNALRAKLVKKAEEWRWGSAWARIYGSAEQKAMLTDWPGGQPDDYRESLNEDDDSDEAQEKIEEMRRSVNRGNPFGSSTWSEKMTARFHLDTTTRSRGRPRKGGEG</sequence>
<dbReference type="AlphaFoldDB" id="A0A2H0REM3"/>
<feature type="domain" description="Transposase IS200-like" evidence="2">
    <location>
        <begin position="1"/>
        <end position="76"/>
    </location>
</feature>
<comment type="caution">
    <text evidence="3">The sequence shown here is derived from an EMBL/GenBank/DDBJ whole genome shotgun (WGS) entry which is preliminary data.</text>
</comment>
<reference evidence="3 4" key="1">
    <citation type="submission" date="2017-09" db="EMBL/GenBank/DDBJ databases">
        <title>Depth-based differentiation of microbial function through sediment-hosted aquifers and enrichment of novel symbionts in the deep terrestrial subsurface.</title>
        <authorList>
            <person name="Probst A.J."/>
            <person name="Ladd B."/>
            <person name="Jarett J.K."/>
            <person name="Geller-Mcgrath D.E."/>
            <person name="Sieber C.M."/>
            <person name="Emerson J.B."/>
            <person name="Anantharaman K."/>
            <person name="Thomas B.C."/>
            <person name="Malmstrom R."/>
            <person name="Stieglmeier M."/>
            <person name="Klingl A."/>
            <person name="Woyke T."/>
            <person name="Ryan C.M."/>
            <person name="Banfield J.F."/>
        </authorList>
    </citation>
    <scope>NUCLEOTIDE SEQUENCE [LARGE SCALE GENOMIC DNA]</scope>
    <source>
        <strain evidence="3">CG10_big_fil_rev_8_21_14_0_10_51_16</strain>
    </source>
</reference>
<gene>
    <name evidence="3" type="ORF">COV10_01860</name>
</gene>
<dbReference type="GO" id="GO:0003677">
    <property type="term" value="F:DNA binding"/>
    <property type="evidence" value="ECO:0007669"/>
    <property type="project" value="InterPro"/>
</dbReference>
<dbReference type="Pfam" id="PF01797">
    <property type="entry name" value="Y1_Tnp"/>
    <property type="match status" value="1"/>
</dbReference>
<feature type="region of interest" description="Disordered" evidence="1">
    <location>
        <begin position="110"/>
        <end position="180"/>
    </location>
</feature>
<feature type="non-terminal residue" evidence="3">
    <location>
        <position position="1"/>
    </location>
</feature>
<name>A0A2H0REM3_9BACT</name>
<dbReference type="PANTHER" id="PTHR34322:SF2">
    <property type="entry name" value="TRANSPOSASE IS200-LIKE DOMAIN-CONTAINING PROTEIN"/>
    <property type="match status" value="1"/>
</dbReference>
<dbReference type="PANTHER" id="PTHR34322">
    <property type="entry name" value="TRANSPOSASE, Y1_TNP DOMAIN-CONTAINING"/>
    <property type="match status" value="1"/>
</dbReference>
<feature type="compositionally biased region" description="Basic and acidic residues" evidence="1">
    <location>
        <begin position="132"/>
        <end position="141"/>
    </location>
</feature>
<feature type="compositionally biased region" description="Basic and acidic residues" evidence="1">
    <location>
        <begin position="158"/>
        <end position="168"/>
    </location>
</feature>
<dbReference type="Proteomes" id="UP000228767">
    <property type="component" value="Unassembled WGS sequence"/>
</dbReference>
<evidence type="ECO:0000256" key="1">
    <source>
        <dbReference type="SAM" id="MobiDB-lite"/>
    </source>
</evidence>
<dbReference type="InterPro" id="IPR036515">
    <property type="entry name" value="Transposase_17_sf"/>
</dbReference>
<feature type="compositionally biased region" description="Basic residues" evidence="1">
    <location>
        <begin position="170"/>
        <end position="180"/>
    </location>
</feature>
<accession>A0A2H0REM3</accession>
<dbReference type="InterPro" id="IPR002686">
    <property type="entry name" value="Transposase_17"/>
</dbReference>
<dbReference type="SUPFAM" id="SSF143422">
    <property type="entry name" value="Transposase IS200-like"/>
    <property type="match status" value="1"/>
</dbReference>
<proteinExistence type="predicted"/>
<dbReference type="GO" id="GO:0004803">
    <property type="term" value="F:transposase activity"/>
    <property type="evidence" value="ECO:0007669"/>
    <property type="project" value="InterPro"/>
</dbReference>
<dbReference type="GO" id="GO:0006313">
    <property type="term" value="P:DNA transposition"/>
    <property type="evidence" value="ECO:0007669"/>
    <property type="project" value="InterPro"/>
</dbReference>